<proteinExistence type="predicted"/>
<gene>
    <name evidence="3" type="primary">LOC111102945</name>
</gene>
<organism evidence="2 3">
    <name type="scientific">Crassostrea virginica</name>
    <name type="common">Eastern oyster</name>
    <dbReference type="NCBI Taxonomy" id="6565"/>
    <lineage>
        <taxon>Eukaryota</taxon>
        <taxon>Metazoa</taxon>
        <taxon>Spiralia</taxon>
        <taxon>Lophotrochozoa</taxon>
        <taxon>Mollusca</taxon>
        <taxon>Bivalvia</taxon>
        <taxon>Autobranchia</taxon>
        <taxon>Pteriomorphia</taxon>
        <taxon>Ostreida</taxon>
        <taxon>Ostreoidea</taxon>
        <taxon>Ostreidae</taxon>
        <taxon>Crassostrea</taxon>
    </lineage>
</organism>
<evidence type="ECO:0000256" key="1">
    <source>
        <dbReference type="SAM" id="Phobius"/>
    </source>
</evidence>
<dbReference type="KEGG" id="cvn:111102945"/>
<dbReference type="GeneID" id="111102945"/>
<evidence type="ECO:0000313" key="3">
    <source>
        <dbReference type="RefSeq" id="XP_022291608.1"/>
    </source>
</evidence>
<sequence length="154" mass="16679">MPVSSYECSAGYFGPNCSLPCRFPNYGVGCQLECGCGNETCNHITGCHSSNLKENSTMQTPSEERTSPVVIDDTINNGLKKSTMLTSSEERSSPAVLNDGVRSGCSSMRTNTNTSAKQEAMKITIWTMVSISLVFVTVYLKLNTKKTLETANVI</sequence>
<accession>A0A8B8ALX4</accession>
<keyword evidence="1" id="KW-0812">Transmembrane</keyword>
<keyword evidence="2" id="KW-1185">Reference proteome</keyword>
<feature type="transmembrane region" description="Helical" evidence="1">
    <location>
        <begin position="123"/>
        <end position="142"/>
    </location>
</feature>
<dbReference type="AlphaFoldDB" id="A0A8B8ALX4"/>
<dbReference type="Proteomes" id="UP000694844">
    <property type="component" value="Chromosome 7"/>
</dbReference>
<keyword evidence="1" id="KW-1133">Transmembrane helix</keyword>
<dbReference type="OrthoDB" id="6083208at2759"/>
<dbReference type="RefSeq" id="XP_022291608.1">
    <property type="nucleotide sequence ID" value="XM_022435900.1"/>
</dbReference>
<keyword evidence="1" id="KW-0472">Membrane</keyword>
<reference evidence="3" key="1">
    <citation type="submission" date="2025-08" db="UniProtKB">
        <authorList>
            <consortium name="RefSeq"/>
        </authorList>
    </citation>
    <scope>IDENTIFICATION</scope>
    <source>
        <tissue evidence="3">Whole sample</tissue>
    </source>
</reference>
<dbReference type="Gene3D" id="2.170.300.10">
    <property type="entry name" value="Tie2 ligand-binding domain superfamily"/>
    <property type="match status" value="1"/>
</dbReference>
<name>A0A8B8ALX4_CRAVI</name>
<protein>
    <submittedName>
        <fullName evidence="3">Uncharacterized protein LOC111102945</fullName>
    </submittedName>
</protein>
<evidence type="ECO:0000313" key="2">
    <source>
        <dbReference type="Proteomes" id="UP000694844"/>
    </source>
</evidence>